<gene>
    <name evidence="5 6" type="primary">flgI</name>
    <name evidence="6" type="ORF">DRJ00_06960</name>
</gene>
<evidence type="ECO:0000313" key="6">
    <source>
        <dbReference type="EMBL" id="RLE08070.1"/>
    </source>
</evidence>
<comment type="caution">
    <text evidence="6">The sequence shown here is derived from an EMBL/GenBank/DDBJ whole genome shotgun (WGS) entry which is preliminary data.</text>
</comment>
<dbReference type="NCBIfam" id="NF003676">
    <property type="entry name" value="PRK05303.1"/>
    <property type="match status" value="1"/>
</dbReference>
<sequence precursor="true">MRKIISILILLSLMSILLASPGEAAEVKVRIKDLVKLEGVDEVQLFGYGLVVGLNGTGDKRGSVFTIQSISNMLQRLGISVNPEELRVKNVAAVMVTCKLSPFIKVGSCVDVTVSSIGDANSLQGGTLLLTPLQAMDGQVYVLAQGPISIGGFSVAGGGGRVQRNHPTVGRIPRGGIVKRELPLAMLRDGSLSLVLCQPDFATASRIANAINEVFTDEKIAFALDAGTIRVKVPDKYRQKGCVVDFVSQIEQISIVPDTVARVVINERTGTIVMGKDVKISPVAVSHGNLLVTIKVTPVISQPTPLSGGETVVEEKEEIKVEEEKGKVALMEGATVEELVRALNAIGVGPRDMIAIFQAIKEAGALQGELVIM</sequence>
<keyword evidence="3 5" id="KW-0732">Signal</keyword>
<keyword evidence="6" id="KW-0969">Cilium</keyword>
<keyword evidence="6" id="KW-0966">Cell projection</keyword>
<comment type="subunit">
    <text evidence="5">The basal body constitutes a major portion of the flagellar organelle and consists of four rings (L,P,S, and M) mounted on a central rod.</text>
</comment>
<accession>A0A497E2L7</accession>
<evidence type="ECO:0000313" key="7">
    <source>
        <dbReference type="Proteomes" id="UP000279422"/>
    </source>
</evidence>
<dbReference type="Proteomes" id="UP000279422">
    <property type="component" value="Unassembled WGS sequence"/>
</dbReference>
<evidence type="ECO:0000256" key="5">
    <source>
        <dbReference type="HAMAP-Rule" id="MF_00416"/>
    </source>
</evidence>
<dbReference type="GO" id="GO:0009428">
    <property type="term" value="C:bacterial-type flagellum basal body, distal rod, P ring"/>
    <property type="evidence" value="ECO:0007669"/>
    <property type="project" value="InterPro"/>
</dbReference>
<evidence type="ECO:0000256" key="2">
    <source>
        <dbReference type="ARBA" id="ARBA00004117"/>
    </source>
</evidence>
<evidence type="ECO:0000256" key="1">
    <source>
        <dbReference type="ARBA" id="ARBA00002591"/>
    </source>
</evidence>
<dbReference type="GO" id="GO:0005198">
    <property type="term" value="F:structural molecule activity"/>
    <property type="evidence" value="ECO:0007669"/>
    <property type="project" value="InterPro"/>
</dbReference>
<comment type="function">
    <text evidence="1 5">Assembles around the rod to form the L-ring and probably protects the motor/basal body from shearing forces during rotation.</text>
</comment>
<protein>
    <recommendedName>
        <fullName evidence="5">Flagellar P-ring protein</fullName>
    </recommendedName>
    <alternativeName>
        <fullName evidence="5">Basal body P-ring protein</fullName>
    </alternativeName>
</protein>
<organism evidence="6 7">
    <name type="scientific">Aerophobetes bacterium</name>
    <dbReference type="NCBI Taxonomy" id="2030807"/>
    <lineage>
        <taxon>Bacteria</taxon>
        <taxon>Candidatus Aerophobota</taxon>
    </lineage>
</organism>
<evidence type="ECO:0000256" key="4">
    <source>
        <dbReference type="ARBA" id="ARBA00023143"/>
    </source>
</evidence>
<dbReference type="InterPro" id="IPR001782">
    <property type="entry name" value="Flag_FlgI"/>
</dbReference>
<dbReference type="PANTHER" id="PTHR30381:SF0">
    <property type="entry name" value="FLAGELLAR P-RING PROTEIN"/>
    <property type="match status" value="1"/>
</dbReference>
<dbReference type="GO" id="GO:0071973">
    <property type="term" value="P:bacterial-type flagellum-dependent cell motility"/>
    <property type="evidence" value="ECO:0007669"/>
    <property type="project" value="InterPro"/>
</dbReference>
<dbReference type="PANTHER" id="PTHR30381">
    <property type="entry name" value="FLAGELLAR P-RING PERIPLASMIC PROTEIN FLGI"/>
    <property type="match status" value="1"/>
</dbReference>
<keyword evidence="4 5" id="KW-0975">Bacterial flagellum</keyword>
<feature type="signal peptide" evidence="5">
    <location>
        <begin position="1"/>
        <end position="24"/>
    </location>
</feature>
<feature type="chain" id="PRO_5019875089" description="Flagellar P-ring protein" evidence="5">
    <location>
        <begin position="25"/>
        <end position="373"/>
    </location>
</feature>
<dbReference type="EMBL" id="QMPZ01000120">
    <property type="protein sequence ID" value="RLE08070.1"/>
    <property type="molecule type" value="Genomic_DNA"/>
</dbReference>
<evidence type="ECO:0000256" key="3">
    <source>
        <dbReference type="ARBA" id="ARBA00022729"/>
    </source>
</evidence>
<dbReference type="HAMAP" id="MF_00416">
    <property type="entry name" value="FlgI"/>
    <property type="match status" value="1"/>
</dbReference>
<dbReference type="Pfam" id="PF02119">
    <property type="entry name" value="FlgI"/>
    <property type="match status" value="1"/>
</dbReference>
<comment type="subcellular location">
    <subcellularLocation>
        <location evidence="2 5">Bacterial flagellum basal body</location>
    </subcellularLocation>
</comment>
<dbReference type="AlphaFoldDB" id="A0A497E2L7"/>
<comment type="similarity">
    <text evidence="5">Belongs to the FlgI family.</text>
</comment>
<name>A0A497E2L7_UNCAE</name>
<dbReference type="PRINTS" id="PR01010">
    <property type="entry name" value="FLGPRINGFLGI"/>
</dbReference>
<dbReference type="GO" id="GO:0030288">
    <property type="term" value="C:outer membrane-bounded periplasmic space"/>
    <property type="evidence" value="ECO:0007669"/>
    <property type="project" value="InterPro"/>
</dbReference>
<proteinExistence type="inferred from homology"/>
<keyword evidence="6" id="KW-0282">Flagellum</keyword>
<reference evidence="6 7" key="1">
    <citation type="submission" date="2018-06" db="EMBL/GenBank/DDBJ databases">
        <title>Extensive metabolic versatility and redundancy in microbially diverse, dynamic hydrothermal sediments.</title>
        <authorList>
            <person name="Dombrowski N."/>
            <person name="Teske A."/>
            <person name="Baker B.J."/>
        </authorList>
    </citation>
    <scope>NUCLEOTIDE SEQUENCE [LARGE SCALE GENOMIC DNA]</scope>
    <source>
        <strain evidence="6">B47_G16</strain>
    </source>
</reference>